<accession>A0AB39YA45</accession>
<protein>
    <recommendedName>
        <fullName evidence="2">HTH cro/C1-type domain-containing protein</fullName>
    </recommendedName>
</protein>
<dbReference type="EMBL" id="CP165727">
    <property type="protein sequence ID" value="XDV66356.1"/>
    <property type="molecule type" value="Genomic_DNA"/>
</dbReference>
<dbReference type="RefSeq" id="WP_369778881.1">
    <property type="nucleotide sequence ID" value="NZ_CP165727.1"/>
</dbReference>
<proteinExistence type="predicted"/>
<name>A0AB39YA45_9ACTN</name>
<evidence type="ECO:0000313" key="1">
    <source>
        <dbReference type="EMBL" id="XDV66356.1"/>
    </source>
</evidence>
<organism evidence="1">
    <name type="scientific">Streptomyces sp. R33</name>
    <dbReference type="NCBI Taxonomy" id="3238629"/>
    <lineage>
        <taxon>Bacteria</taxon>
        <taxon>Bacillati</taxon>
        <taxon>Actinomycetota</taxon>
        <taxon>Actinomycetes</taxon>
        <taxon>Kitasatosporales</taxon>
        <taxon>Streptomycetaceae</taxon>
        <taxon>Streptomyces</taxon>
    </lineage>
</organism>
<reference evidence="1" key="1">
    <citation type="submission" date="2024-08" db="EMBL/GenBank/DDBJ databases">
        <authorList>
            <person name="Yu S.T."/>
        </authorList>
    </citation>
    <scope>NUCLEOTIDE SEQUENCE</scope>
    <source>
        <strain evidence="1">R33</strain>
    </source>
</reference>
<evidence type="ECO:0008006" key="2">
    <source>
        <dbReference type="Google" id="ProtNLM"/>
    </source>
</evidence>
<sequence>MEYEGQTASEDLAQLIQRLKDTYGVNESEIARAIDASPATVNAWVHRKRGSAKGPRRALLEKLAEAYPRFTRDEIFAAAGRRTPGNLSDDVEAELRDTFAELTPEQQKLALIQMRAWAASNSQ</sequence>
<gene>
    <name evidence="1" type="ORF">AB5J51_27235</name>
</gene>
<dbReference type="AlphaFoldDB" id="A0AB39YA45"/>